<name>A0AAV2JHZ8_KNICA</name>
<dbReference type="EMBL" id="OZ035834">
    <property type="protein sequence ID" value="CAL1575355.1"/>
    <property type="molecule type" value="Genomic_DNA"/>
</dbReference>
<reference evidence="2 3" key="1">
    <citation type="submission" date="2024-04" db="EMBL/GenBank/DDBJ databases">
        <authorList>
            <person name="Waldvogel A.-M."/>
            <person name="Schoenle A."/>
        </authorList>
    </citation>
    <scope>NUCLEOTIDE SEQUENCE [LARGE SCALE GENOMIC DNA]</scope>
</reference>
<organism evidence="2 3">
    <name type="scientific">Knipowitschia caucasica</name>
    <name type="common">Caucasian dwarf goby</name>
    <name type="synonym">Pomatoschistus caucasicus</name>
    <dbReference type="NCBI Taxonomy" id="637954"/>
    <lineage>
        <taxon>Eukaryota</taxon>
        <taxon>Metazoa</taxon>
        <taxon>Chordata</taxon>
        <taxon>Craniata</taxon>
        <taxon>Vertebrata</taxon>
        <taxon>Euteleostomi</taxon>
        <taxon>Actinopterygii</taxon>
        <taxon>Neopterygii</taxon>
        <taxon>Teleostei</taxon>
        <taxon>Neoteleostei</taxon>
        <taxon>Acanthomorphata</taxon>
        <taxon>Gobiaria</taxon>
        <taxon>Gobiiformes</taxon>
        <taxon>Gobioidei</taxon>
        <taxon>Gobiidae</taxon>
        <taxon>Gobiinae</taxon>
        <taxon>Knipowitschia</taxon>
    </lineage>
</organism>
<gene>
    <name evidence="2" type="ORF">KC01_LOCUS6941</name>
</gene>
<accession>A0AAV2JHZ8</accession>
<feature type="region of interest" description="Disordered" evidence="1">
    <location>
        <begin position="12"/>
        <end position="59"/>
    </location>
</feature>
<feature type="compositionally biased region" description="Gly residues" evidence="1">
    <location>
        <begin position="18"/>
        <end position="34"/>
    </location>
</feature>
<evidence type="ECO:0000313" key="3">
    <source>
        <dbReference type="Proteomes" id="UP001497482"/>
    </source>
</evidence>
<proteinExistence type="predicted"/>
<evidence type="ECO:0000313" key="2">
    <source>
        <dbReference type="EMBL" id="CAL1575355.1"/>
    </source>
</evidence>
<protein>
    <submittedName>
        <fullName evidence="2">Uncharacterized protein</fullName>
    </submittedName>
</protein>
<keyword evidence="3" id="KW-1185">Reference proteome</keyword>
<feature type="compositionally biased region" description="Low complexity" evidence="1">
    <location>
        <begin position="35"/>
        <end position="50"/>
    </location>
</feature>
<dbReference type="AlphaFoldDB" id="A0AAV2JHZ8"/>
<sequence length="86" mass="8119">MIRIFPDFSVQVSASSAGSGGGGLGGGSAGGGMLSPGAGPPLGRVPVVPGAGTGAQSAQGLGAYQKTEYSLNSCVSKTLSDGYNAA</sequence>
<dbReference type="Proteomes" id="UP001497482">
    <property type="component" value="Chromosome 12"/>
</dbReference>
<evidence type="ECO:0000256" key="1">
    <source>
        <dbReference type="SAM" id="MobiDB-lite"/>
    </source>
</evidence>